<name>A0A6J0BIB5_NEOLC</name>
<dbReference type="OrthoDB" id="6475849at2759"/>
<feature type="domain" description="Peptidase M13 N-terminal" evidence="11">
    <location>
        <begin position="101"/>
        <end position="505"/>
    </location>
</feature>
<reference evidence="13" key="1">
    <citation type="submission" date="2025-08" db="UniProtKB">
        <authorList>
            <consortium name="RefSeq"/>
        </authorList>
    </citation>
    <scope>IDENTIFICATION</scope>
    <source>
        <tissue evidence="13">Thorax and Abdomen</tissue>
    </source>
</reference>
<accession>A0A6J0BIB5</accession>
<keyword evidence="8" id="KW-0482">Metalloprotease</keyword>
<dbReference type="PROSITE" id="PS51885">
    <property type="entry name" value="NEPRILYSIN"/>
    <property type="match status" value="1"/>
</dbReference>
<keyword evidence="4" id="KW-0645">Protease</keyword>
<evidence type="ECO:0000313" key="13">
    <source>
        <dbReference type="RefSeq" id="XP_015513498.2"/>
    </source>
</evidence>
<sequence length="777" mass="89452">MLLDNFTIGICICLALPSTILSTRIHPREAFLESVPWFIVEKYKDEISNLTGKNWPAESNANGVTKSPSENDQQSIKICQTEDCRAAAENFITNMDSTVDPCEDFFGFVCGGWPSAHPLPPTESSWDQFAVRTDILNQRIREILEEDIDVSDLEPVKSAKSAYRACMNTDAIERKGIDRILAILDENGGWPIMLDASRRRSSRLSWQQIEENYSREYDTDSIYGIVVDVDLKNASVYSIYMDQASTILPRSMITDNERFSTIIDDYVKYVENVAFAFAKSRNSRVPRERVSRDAMAIVKFETELAKISSPDEMRRDLDRLYNPMSIQHLQNWYNNAQPKTFASKVNWLKTVQNQFNDVKINVESTERIIVMEVDYYFKLATLLDKTPSRTIVNYLHWRMVNSLLPSTTEQMRNITFEIEKKVFGIKEQRKRWMTCVTDNNMKHAISYQYVKKFVNGDAKKTASDIVSEMQEEFKEQISRSTWMDEKTKLAAKGKLRTMKRFISHPDWYHNETAMIHYYKGLVVTQDHFENTVTFKQYERKKKFRKYGTPVDEKAWLTEAITINAYYDPNMNSLTFPAGILQVPFFSAEVPDSLNYGSIGTVIGHEISHGFDDVGRQFDKAGNANQWWSDGTIKAFKEKAKCFVDQYNNYTIDEISTASEVFRANGELTQGENIADSTGLEASYEIFKKRLEQKNGDIPRLLGLESFTHDQLFFISFGNTWCETVTKEYLAFVVASDAHPTNRLRVIGTLGNSEGFNKAFNCSADSRMNRLEKCNLWK</sequence>
<keyword evidence="12" id="KW-1185">Reference proteome</keyword>
<dbReference type="InterPro" id="IPR018497">
    <property type="entry name" value="Peptidase_M13_C"/>
</dbReference>
<keyword evidence="7" id="KW-0862">Zinc</keyword>
<dbReference type="PANTHER" id="PTHR11733:SF133">
    <property type="entry name" value="PHOSPHATE-REGULATING NEUTRAL ENDOPEPTIDASE PHEX"/>
    <property type="match status" value="1"/>
</dbReference>
<dbReference type="GO" id="GO:0016485">
    <property type="term" value="P:protein processing"/>
    <property type="evidence" value="ECO:0007669"/>
    <property type="project" value="TreeGrafter"/>
</dbReference>
<comment type="subcellular location">
    <subcellularLocation>
        <location evidence="2">Cell membrane</location>
        <topology evidence="2">Single-pass type II membrane protein</topology>
    </subcellularLocation>
</comment>
<dbReference type="GeneID" id="107219699"/>
<dbReference type="InterPro" id="IPR024079">
    <property type="entry name" value="MetalloPept_cat_dom_sf"/>
</dbReference>
<dbReference type="GO" id="GO:0004222">
    <property type="term" value="F:metalloendopeptidase activity"/>
    <property type="evidence" value="ECO:0007669"/>
    <property type="project" value="InterPro"/>
</dbReference>
<dbReference type="KEGG" id="nlo:107219699"/>
<dbReference type="AlphaFoldDB" id="A0A6J0BIB5"/>
<dbReference type="InParanoid" id="A0A6J0BIB5"/>
<keyword evidence="6" id="KW-0378">Hydrolase</keyword>
<dbReference type="GO" id="GO:0046872">
    <property type="term" value="F:metal ion binding"/>
    <property type="evidence" value="ECO:0007669"/>
    <property type="project" value="UniProtKB-KW"/>
</dbReference>
<feature type="domain" description="Peptidase M13 C-terminal" evidence="10">
    <location>
        <begin position="563"/>
        <end position="774"/>
    </location>
</feature>
<dbReference type="Pfam" id="PF01431">
    <property type="entry name" value="Peptidase_M13"/>
    <property type="match status" value="1"/>
</dbReference>
<keyword evidence="5" id="KW-0479">Metal-binding</keyword>
<evidence type="ECO:0000256" key="1">
    <source>
        <dbReference type="ARBA" id="ARBA00001947"/>
    </source>
</evidence>
<evidence type="ECO:0000256" key="8">
    <source>
        <dbReference type="ARBA" id="ARBA00023049"/>
    </source>
</evidence>
<organism evidence="13">
    <name type="scientific">Neodiprion lecontei</name>
    <name type="common">Redheaded pine sawfly</name>
    <dbReference type="NCBI Taxonomy" id="441921"/>
    <lineage>
        <taxon>Eukaryota</taxon>
        <taxon>Metazoa</taxon>
        <taxon>Ecdysozoa</taxon>
        <taxon>Arthropoda</taxon>
        <taxon>Hexapoda</taxon>
        <taxon>Insecta</taxon>
        <taxon>Pterygota</taxon>
        <taxon>Neoptera</taxon>
        <taxon>Endopterygota</taxon>
        <taxon>Hymenoptera</taxon>
        <taxon>Tenthredinoidea</taxon>
        <taxon>Diprionidae</taxon>
        <taxon>Diprioninae</taxon>
        <taxon>Neodiprion</taxon>
    </lineage>
</organism>
<evidence type="ECO:0000256" key="2">
    <source>
        <dbReference type="ARBA" id="ARBA00004401"/>
    </source>
</evidence>
<evidence type="ECO:0000256" key="4">
    <source>
        <dbReference type="ARBA" id="ARBA00022670"/>
    </source>
</evidence>
<comment type="cofactor">
    <cofactor evidence="1">
        <name>Zn(2+)</name>
        <dbReference type="ChEBI" id="CHEBI:29105"/>
    </cofactor>
</comment>
<gene>
    <name evidence="13" type="primary">LOC107219699</name>
</gene>
<evidence type="ECO:0000259" key="11">
    <source>
        <dbReference type="Pfam" id="PF05649"/>
    </source>
</evidence>
<evidence type="ECO:0000256" key="7">
    <source>
        <dbReference type="ARBA" id="ARBA00022833"/>
    </source>
</evidence>
<dbReference type="GO" id="GO:0005886">
    <property type="term" value="C:plasma membrane"/>
    <property type="evidence" value="ECO:0007669"/>
    <property type="project" value="UniProtKB-SubCell"/>
</dbReference>
<evidence type="ECO:0000256" key="6">
    <source>
        <dbReference type="ARBA" id="ARBA00022801"/>
    </source>
</evidence>
<feature type="chain" id="PRO_5045076393" evidence="9">
    <location>
        <begin position="23"/>
        <end position="777"/>
    </location>
</feature>
<keyword evidence="9" id="KW-0732">Signal</keyword>
<dbReference type="InterPro" id="IPR008753">
    <property type="entry name" value="Peptidase_M13_N"/>
</dbReference>
<dbReference type="InterPro" id="IPR000718">
    <property type="entry name" value="Peptidase_M13"/>
</dbReference>
<dbReference type="InterPro" id="IPR042089">
    <property type="entry name" value="Peptidase_M13_dom_2"/>
</dbReference>
<dbReference type="SUPFAM" id="SSF55486">
    <property type="entry name" value="Metalloproteases ('zincins'), catalytic domain"/>
    <property type="match status" value="1"/>
</dbReference>
<dbReference type="PANTHER" id="PTHR11733">
    <property type="entry name" value="ZINC METALLOPROTEASE FAMILY M13 NEPRILYSIN-RELATED"/>
    <property type="match status" value="1"/>
</dbReference>
<comment type="similarity">
    <text evidence="3">Belongs to the peptidase M13 family.</text>
</comment>
<dbReference type="Gene3D" id="3.40.390.10">
    <property type="entry name" value="Collagenase (Catalytic Domain)"/>
    <property type="match status" value="1"/>
</dbReference>
<evidence type="ECO:0000256" key="3">
    <source>
        <dbReference type="ARBA" id="ARBA00007357"/>
    </source>
</evidence>
<dbReference type="PRINTS" id="PR00786">
    <property type="entry name" value="NEPRILYSIN"/>
</dbReference>
<evidence type="ECO:0000256" key="5">
    <source>
        <dbReference type="ARBA" id="ARBA00022723"/>
    </source>
</evidence>
<evidence type="ECO:0000259" key="10">
    <source>
        <dbReference type="Pfam" id="PF01431"/>
    </source>
</evidence>
<dbReference type="Gene3D" id="1.10.1380.10">
    <property type="entry name" value="Neutral endopeptidase , domain2"/>
    <property type="match status" value="1"/>
</dbReference>
<feature type="signal peptide" evidence="9">
    <location>
        <begin position="1"/>
        <end position="22"/>
    </location>
</feature>
<dbReference type="CDD" id="cd08662">
    <property type="entry name" value="M13"/>
    <property type="match status" value="1"/>
</dbReference>
<dbReference type="RefSeq" id="XP_015513498.2">
    <property type="nucleotide sequence ID" value="XM_015658012.2"/>
</dbReference>
<dbReference type="Proteomes" id="UP000829291">
    <property type="component" value="Chromosome 2"/>
</dbReference>
<dbReference type="Pfam" id="PF05649">
    <property type="entry name" value="Peptidase_M13_N"/>
    <property type="match status" value="1"/>
</dbReference>
<evidence type="ECO:0000313" key="12">
    <source>
        <dbReference type="Proteomes" id="UP000829291"/>
    </source>
</evidence>
<protein>
    <submittedName>
        <fullName evidence="13">Neprilysin-4 isoform X1</fullName>
    </submittedName>
</protein>
<proteinExistence type="inferred from homology"/>
<evidence type="ECO:0000256" key="9">
    <source>
        <dbReference type="SAM" id="SignalP"/>
    </source>
</evidence>